<name>A0A0G4NFJ1_VERLO</name>
<protein>
    <submittedName>
        <fullName evidence="1">Uncharacterized protein</fullName>
    </submittedName>
</protein>
<feature type="non-terminal residue" evidence="1">
    <location>
        <position position="1"/>
    </location>
</feature>
<evidence type="ECO:0000313" key="2">
    <source>
        <dbReference type="Proteomes" id="UP000045706"/>
    </source>
</evidence>
<dbReference type="EMBL" id="CVQI01034508">
    <property type="protein sequence ID" value="CRK45100.1"/>
    <property type="molecule type" value="Genomic_DNA"/>
</dbReference>
<evidence type="ECO:0000313" key="1">
    <source>
        <dbReference type="EMBL" id="CRK45100.1"/>
    </source>
</evidence>
<organism evidence="1 2">
    <name type="scientific">Verticillium longisporum</name>
    <name type="common">Verticillium dahliae var. longisporum</name>
    <dbReference type="NCBI Taxonomy" id="100787"/>
    <lineage>
        <taxon>Eukaryota</taxon>
        <taxon>Fungi</taxon>
        <taxon>Dikarya</taxon>
        <taxon>Ascomycota</taxon>
        <taxon>Pezizomycotina</taxon>
        <taxon>Sordariomycetes</taxon>
        <taxon>Hypocreomycetidae</taxon>
        <taxon>Glomerellales</taxon>
        <taxon>Plectosphaerellaceae</taxon>
        <taxon>Verticillium</taxon>
    </lineage>
</organism>
<dbReference type="Proteomes" id="UP000045706">
    <property type="component" value="Unassembled WGS sequence"/>
</dbReference>
<dbReference type="AlphaFoldDB" id="A0A0G4NFJ1"/>
<reference evidence="2" key="1">
    <citation type="submission" date="2015-05" db="EMBL/GenBank/DDBJ databases">
        <authorList>
            <person name="Fogelqvist Johan"/>
        </authorList>
    </citation>
    <scope>NUCLEOTIDE SEQUENCE [LARGE SCALE GENOMIC DNA]</scope>
</reference>
<gene>
    <name evidence="1" type="ORF">BN1723_019634</name>
</gene>
<sequence>HALHHHWHCRQRLLQCQPQHHFKHPWPEPELGWRDLSRAGQWLPRCLQHLCCHGL</sequence>
<accession>A0A0G4NFJ1</accession>
<proteinExistence type="predicted"/>